<dbReference type="InterPro" id="IPR029062">
    <property type="entry name" value="Class_I_gatase-like"/>
</dbReference>
<dbReference type="InParanoid" id="A0A1E7ETD2"/>
<evidence type="ECO:0000256" key="5">
    <source>
        <dbReference type="ARBA" id="ARBA00022842"/>
    </source>
</evidence>
<dbReference type="KEGG" id="fcy:FRACYDRAFT_158081"/>
<dbReference type="InterPro" id="IPR027417">
    <property type="entry name" value="P-loop_NTPase"/>
</dbReference>
<feature type="non-terminal residue" evidence="9">
    <location>
        <position position="352"/>
    </location>
</feature>
<feature type="domain" description="CobB/CobQ-like glutamine amidotransferase" evidence="8">
    <location>
        <begin position="244"/>
        <end position="352"/>
    </location>
</feature>
<dbReference type="SUPFAM" id="SSF52317">
    <property type="entry name" value="Class I glutamine amidotransferase-like"/>
    <property type="match status" value="1"/>
</dbReference>
<dbReference type="PROSITE" id="PS51274">
    <property type="entry name" value="GATASE_COBBQ"/>
    <property type="match status" value="1"/>
</dbReference>
<sequence>ALFISAPASGQGKTTITASLARLLHRNGKTVRIFKFGPDYLDPQILERGSTTPVVQLDLWMAGEEWCRLELFRAVSKGKADIILIEGAMGLFDGTPSSADLAAKFGIPVVLIMNISAMAQTAAAIAVGLRNYRDDFTMIGVIANYCGSNYHAKLVRDELPDDLPLLAALKRTDAVKLPERHLGLVQPSEMGENFTEQCLIAGADLLEESGILTHIDRLKHVTFHPPSQLIDTTTISSKQLMGITIAIAKDDAFSFTYTANITLLKDMGASICYFSPIHDDSIPLEANALWLPGGYPEVYAKELSGNINMLLSLRSFHKEGNPILAECGGFLYCMETLIDLHDNTWCMTGLIP</sequence>
<keyword evidence="10" id="KW-1185">Reference proteome</keyword>
<dbReference type="Gene3D" id="3.40.50.300">
    <property type="entry name" value="P-loop containing nucleotide triphosphate hydrolases"/>
    <property type="match status" value="1"/>
</dbReference>
<dbReference type="AlphaFoldDB" id="A0A1E7ETD2"/>
<organism evidence="9 10">
    <name type="scientific">Fragilariopsis cylindrus CCMP1102</name>
    <dbReference type="NCBI Taxonomy" id="635003"/>
    <lineage>
        <taxon>Eukaryota</taxon>
        <taxon>Sar</taxon>
        <taxon>Stramenopiles</taxon>
        <taxon>Ochrophyta</taxon>
        <taxon>Bacillariophyta</taxon>
        <taxon>Bacillariophyceae</taxon>
        <taxon>Bacillariophycidae</taxon>
        <taxon>Bacillariales</taxon>
        <taxon>Bacillariaceae</taxon>
        <taxon>Fragilariopsis</taxon>
    </lineage>
</organism>
<dbReference type="Pfam" id="PF01656">
    <property type="entry name" value="CbiA"/>
    <property type="match status" value="1"/>
</dbReference>
<dbReference type="OrthoDB" id="549173at2759"/>
<dbReference type="InterPro" id="IPR004484">
    <property type="entry name" value="CbiA/CobB_synth"/>
</dbReference>
<comment type="cofactor">
    <cofactor evidence="1">
        <name>Mg(2+)</name>
        <dbReference type="ChEBI" id="CHEBI:18420"/>
    </cofactor>
</comment>
<feature type="domain" description="CobQ/CobB/MinD/ParA nucleotide binding" evidence="7">
    <location>
        <begin position="3"/>
        <end position="182"/>
    </location>
</feature>
<keyword evidence="3" id="KW-0547">Nucleotide-binding</keyword>
<dbReference type="InterPro" id="IPR002586">
    <property type="entry name" value="CobQ/CobB/MinD/ParA_Nub-bd_dom"/>
</dbReference>
<dbReference type="InterPro" id="IPR011698">
    <property type="entry name" value="GATase_3"/>
</dbReference>
<keyword evidence="4" id="KW-0067">ATP-binding</keyword>
<evidence type="ECO:0000259" key="8">
    <source>
        <dbReference type="Pfam" id="PF07685"/>
    </source>
</evidence>
<evidence type="ECO:0000313" key="9">
    <source>
        <dbReference type="EMBL" id="OEU09231.1"/>
    </source>
</evidence>
<feature type="non-terminal residue" evidence="9">
    <location>
        <position position="1"/>
    </location>
</feature>
<dbReference type="EMBL" id="KV784376">
    <property type="protein sequence ID" value="OEU09231.1"/>
    <property type="molecule type" value="Genomic_DNA"/>
</dbReference>
<reference evidence="9 10" key="1">
    <citation type="submission" date="2016-09" db="EMBL/GenBank/DDBJ databases">
        <title>Extensive genetic diversity and differential bi-allelic expression allows diatom success in the polar Southern Ocean.</title>
        <authorList>
            <consortium name="DOE Joint Genome Institute"/>
            <person name="Mock T."/>
            <person name="Otillar R.P."/>
            <person name="Strauss J."/>
            <person name="Dupont C."/>
            <person name="Frickenhaus S."/>
            <person name="Maumus F."/>
            <person name="Mcmullan M."/>
            <person name="Sanges R."/>
            <person name="Schmutz J."/>
            <person name="Toseland A."/>
            <person name="Valas R."/>
            <person name="Veluchamy A."/>
            <person name="Ward B.J."/>
            <person name="Allen A."/>
            <person name="Barry K."/>
            <person name="Falciatore A."/>
            <person name="Ferrante M."/>
            <person name="Fortunato A.E."/>
            <person name="Gloeckner G."/>
            <person name="Gruber A."/>
            <person name="Hipkin R."/>
            <person name="Janech M."/>
            <person name="Kroth P."/>
            <person name="Leese F."/>
            <person name="Lindquist E."/>
            <person name="Lyon B.R."/>
            <person name="Martin J."/>
            <person name="Mayer C."/>
            <person name="Parker M."/>
            <person name="Quesneville H."/>
            <person name="Raymond J."/>
            <person name="Uhlig C."/>
            <person name="Valentin K.U."/>
            <person name="Worden A.Z."/>
            <person name="Armbrust E.V."/>
            <person name="Bowler C."/>
            <person name="Green B."/>
            <person name="Moulton V."/>
            <person name="Van Oosterhout C."/>
            <person name="Grigoriev I."/>
        </authorList>
    </citation>
    <scope>NUCLEOTIDE SEQUENCE [LARGE SCALE GENOMIC DNA]</scope>
    <source>
        <strain evidence="9 10">CCMP1102</strain>
    </source>
</reference>
<dbReference type="SUPFAM" id="SSF52540">
    <property type="entry name" value="P-loop containing nucleoside triphosphate hydrolases"/>
    <property type="match status" value="1"/>
</dbReference>
<evidence type="ECO:0000313" key="10">
    <source>
        <dbReference type="Proteomes" id="UP000095751"/>
    </source>
</evidence>
<accession>A0A1E7ETD2</accession>
<dbReference type="Pfam" id="PF07685">
    <property type="entry name" value="GATase_3"/>
    <property type="match status" value="1"/>
</dbReference>
<dbReference type="NCBIfam" id="NF002204">
    <property type="entry name" value="PRK01077.1"/>
    <property type="match status" value="1"/>
</dbReference>
<keyword evidence="9" id="KW-0378">Hydrolase</keyword>
<evidence type="ECO:0000256" key="4">
    <source>
        <dbReference type="ARBA" id="ARBA00022840"/>
    </source>
</evidence>
<gene>
    <name evidence="9" type="ORF">FRACYDRAFT_158081</name>
</gene>
<keyword evidence="2" id="KW-0436">Ligase</keyword>
<dbReference type="GO" id="GO:0005524">
    <property type="term" value="F:ATP binding"/>
    <property type="evidence" value="ECO:0007669"/>
    <property type="project" value="UniProtKB-KW"/>
</dbReference>
<dbReference type="PANTHER" id="PTHR43873">
    <property type="entry name" value="COBYRINATE A,C-DIAMIDE SYNTHASE"/>
    <property type="match status" value="1"/>
</dbReference>
<name>A0A1E7ETD2_9STRA</name>
<evidence type="ECO:0000256" key="3">
    <source>
        <dbReference type="ARBA" id="ARBA00022741"/>
    </source>
</evidence>
<keyword evidence="5" id="KW-0460">Magnesium</keyword>
<evidence type="ECO:0000256" key="6">
    <source>
        <dbReference type="ARBA" id="ARBA00022962"/>
    </source>
</evidence>
<evidence type="ECO:0000259" key="7">
    <source>
        <dbReference type="Pfam" id="PF01656"/>
    </source>
</evidence>
<dbReference type="PANTHER" id="PTHR43873:SF1">
    <property type="entry name" value="COBYRINATE A,C-DIAMIDE SYNTHASE"/>
    <property type="match status" value="1"/>
</dbReference>
<dbReference type="Proteomes" id="UP000095751">
    <property type="component" value="Unassembled WGS sequence"/>
</dbReference>
<keyword evidence="6" id="KW-0315">Glutamine amidotransferase</keyword>
<evidence type="ECO:0000256" key="1">
    <source>
        <dbReference type="ARBA" id="ARBA00001946"/>
    </source>
</evidence>
<evidence type="ECO:0000256" key="2">
    <source>
        <dbReference type="ARBA" id="ARBA00022598"/>
    </source>
</evidence>
<dbReference type="GO" id="GO:0042242">
    <property type="term" value="F:cobyrinic acid a,c-diamide synthase activity"/>
    <property type="evidence" value="ECO:0007669"/>
    <property type="project" value="InterPro"/>
</dbReference>
<proteinExistence type="predicted"/>
<protein>
    <submittedName>
        <fullName evidence="9">p-loop containing nucleoside triphosphate hydrolase protein</fullName>
    </submittedName>
</protein>
<dbReference type="GO" id="GO:0016787">
    <property type="term" value="F:hydrolase activity"/>
    <property type="evidence" value="ECO:0007669"/>
    <property type="project" value="UniProtKB-KW"/>
</dbReference>